<dbReference type="GeneID" id="301035111"/>
<evidence type="ECO:0000256" key="4">
    <source>
        <dbReference type="ARBA" id="ARBA00022676"/>
    </source>
</evidence>
<accession>A0ABY7RG78</accession>
<proteinExistence type="predicted"/>
<dbReference type="Gene3D" id="3.90.550.10">
    <property type="entry name" value="Spore Coat Polysaccharide Biosynthesis Protein SpsA, Chain A"/>
    <property type="match status" value="1"/>
</dbReference>
<keyword evidence="4 8" id="KW-0328">Glycosyltransferase</keyword>
<evidence type="ECO:0000313" key="9">
    <source>
        <dbReference type="Proteomes" id="UP001214301"/>
    </source>
</evidence>
<keyword evidence="6" id="KW-0472">Membrane</keyword>
<evidence type="ECO:0000313" key="8">
    <source>
        <dbReference type="EMBL" id="WCI02765.1"/>
    </source>
</evidence>
<keyword evidence="5 8" id="KW-0808">Transferase</keyword>
<keyword evidence="9" id="KW-1185">Reference proteome</keyword>
<evidence type="ECO:0000256" key="1">
    <source>
        <dbReference type="ARBA" id="ARBA00004236"/>
    </source>
</evidence>
<comment type="subcellular location">
    <subcellularLocation>
        <location evidence="1">Cell membrane</location>
    </subcellularLocation>
</comment>
<dbReference type="InterPro" id="IPR001173">
    <property type="entry name" value="Glyco_trans_2-like"/>
</dbReference>
<evidence type="ECO:0000256" key="2">
    <source>
        <dbReference type="ARBA" id="ARBA00022475"/>
    </source>
</evidence>
<evidence type="ECO:0000256" key="3">
    <source>
        <dbReference type="ARBA" id="ARBA00022519"/>
    </source>
</evidence>
<evidence type="ECO:0000256" key="6">
    <source>
        <dbReference type="ARBA" id="ARBA00023136"/>
    </source>
</evidence>
<sequence>MIAVVIPAHNEARRLGRCLKAVKVAAAQAEQAGYQVSILVVLDRCSDGSAAVARRHGVQTLDVHAGNVGMARRAGAAKVIEQGASWLACTDADSQVPPHWLLSQLAFGADVVCGTVHVECWQPWQKAALRRLYLSRYEAREGHRHIHGANLGVSAQAYLQIGGFQPLPAHEDVQLVRDLEAQGAQISWTARHSVATSSRRDSRAREGFGDYLASLEVTVS</sequence>
<dbReference type="InterPro" id="IPR029044">
    <property type="entry name" value="Nucleotide-diphossugar_trans"/>
</dbReference>
<feature type="domain" description="Glycosyltransferase 2-like" evidence="7">
    <location>
        <begin position="4"/>
        <end position="132"/>
    </location>
</feature>
<dbReference type="EC" id="2.4.-.-" evidence="8"/>
<evidence type="ECO:0000259" key="7">
    <source>
        <dbReference type="Pfam" id="PF00535"/>
    </source>
</evidence>
<dbReference type="PANTHER" id="PTHR43646">
    <property type="entry name" value="GLYCOSYLTRANSFERASE"/>
    <property type="match status" value="1"/>
</dbReference>
<dbReference type="PANTHER" id="PTHR43646:SF2">
    <property type="entry name" value="GLYCOSYLTRANSFERASE 2-LIKE DOMAIN-CONTAINING PROTEIN"/>
    <property type="match status" value="1"/>
</dbReference>
<protein>
    <submittedName>
        <fullName evidence="8">Glycosyltransferase</fullName>
        <ecNumber evidence="8">2.4.-.-</ecNumber>
    </submittedName>
</protein>
<dbReference type="EMBL" id="CP116669">
    <property type="protein sequence ID" value="WCI02765.1"/>
    <property type="molecule type" value="Genomic_DNA"/>
</dbReference>
<dbReference type="RefSeq" id="WP_033697942.1">
    <property type="nucleotide sequence ID" value="NZ_CAXAPI010000007.1"/>
</dbReference>
<reference evidence="8 9" key="1">
    <citation type="journal article" date="2020" name="Front. Microbiol.">
        <title>Toward Biorecycling: Isolation of a Soil Bacterium That Grows on a Polyurethane Oligomer and Monomer.</title>
        <authorList>
            <person name="Espinosa M.J.C."/>
            <person name="Blanco A.C."/>
            <person name="Schmidgall T."/>
            <person name="Atanasoff-Kardjalieff A.K."/>
            <person name="Kappelmeyer U."/>
            <person name="Tischler D."/>
            <person name="Pieper D.H."/>
            <person name="Heipieper H.J."/>
            <person name="Eberlein C."/>
        </authorList>
    </citation>
    <scope>NUCLEOTIDE SEQUENCE [LARGE SCALE GENOMIC DNA]</scope>
    <source>
        <strain evidence="8 9">TDA1</strain>
    </source>
</reference>
<dbReference type="Pfam" id="PF00535">
    <property type="entry name" value="Glycos_transf_2"/>
    <property type="match status" value="1"/>
</dbReference>
<dbReference type="GO" id="GO:0016757">
    <property type="term" value="F:glycosyltransferase activity"/>
    <property type="evidence" value="ECO:0007669"/>
    <property type="project" value="UniProtKB-KW"/>
</dbReference>
<name>A0ABY7RG78_9PSED</name>
<keyword evidence="2" id="KW-1003">Cell membrane</keyword>
<keyword evidence="3" id="KW-0997">Cell inner membrane</keyword>
<organism evidence="8 9">
    <name type="scientific">Pseudomonas capeferrum</name>
    <dbReference type="NCBI Taxonomy" id="1495066"/>
    <lineage>
        <taxon>Bacteria</taxon>
        <taxon>Pseudomonadati</taxon>
        <taxon>Pseudomonadota</taxon>
        <taxon>Gammaproteobacteria</taxon>
        <taxon>Pseudomonadales</taxon>
        <taxon>Pseudomonadaceae</taxon>
        <taxon>Pseudomonas</taxon>
    </lineage>
</organism>
<dbReference type="SUPFAM" id="SSF53448">
    <property type="entry name" value="Nucleotide-diphospho-sugar transferases"/>
    <property type="match status" value="1"/>
</dbReference>
<dbReference type="Proteomes" id="UP001214301">
    <property type="component" value="Chromosome"/>
</dbReference>
<evidence type="ECO:0000256" key="5">
    <source>
        <dbReference type="ARBA" id="ARBA00022679"/>
    </source>
</evidence>
<gene>
    <name evidence="8" type="ORF">PMC74_13100</name>
</gene>